<dbReference type="GO" id="GO:0005524">
    <property type="term" value="F:ATP binding"/>
    <property type="evidence" value="ECO:0007669"/>
    <property type="project" value="UniProtKB-KW"/>
</dbReference>
<evidence type="ECO:0000313" key="5">
    <source>
        <dbReference type="Proteomes" id="UP000285839"/>
    </source>
</evidence>
<comment type="caution">
    <text evidence="3">The sequence shown here is derived from an EMBL/GenBank/DDBJ whole genome shotgun (WGS) entry which is preliminary data.</text>
</comment>
<dbReference type="Proteomes" id="UP000285839">
    <property type="component" value="Unassembled WGS sequence"/>
</dbReference>
<organism evidence="3 4">
    <name type="scientific">Blautia obeum</name>
    <dbReference type="NCBI Taxonomy" id="40520"/>
    <lineage>
        <taxon>Bacteria</taxon>
        <taxon>Bacillati</taxon>
        <taxon>Bacillota</taxon>
        <taxon>Clostridia</taxon>
        <taxon>Lachnospirales</taxon>
        <taxon>Lachnospiraceae</taxon>
        <taxon>Blautia</taxon>
    </lineage>
</organism>
<dbReference type="PANTHER" id="PTHR43581">
    <property type="entry name" value="ATP/GTP PHOSPHATASE"/>
    <property type="match status" value="1"/>
</dbReference>
<sequence>MNKKWTLHVENFAKIKSADVTIAPLMCFVGDNNSGKSYLMSILWGILTLGKDIFPKKPSEARVYKQCEDWLKAHINTEIELSENDMELYINWFNELLNTQKKSLVRKIFNYDVEVEKLKITNYERTKPIKIVWEKSGSRYSVTNNYIKFPEVDLPNRDELLRMNAYICWNLLMEGIAAPLYTPIVKGRRIGEPIYLPASRTGFMLTYSQLIENSLQISFSAELHENTSTLTLPYVDFLQLITKFEINKKDSKKYSGIIEYIEKNMTKGNLSVKKDMLPVIQYQPEGSDKEIPLYVASSIVSEISPLLLVLKSGINFKAMIIEEPEAHLHPELQQKMARLIINMMNLGIPVWITTHSDTILQHINNMMKLKNHVRSNELQQEYGYKKEDLLSREDIQMYQFVTENSGKTRLIPLEATKYGFVVPTFNNALEKIVEEVYAFQED</sequence>
<dbReference type="AlphaFoldDB" id="A0A414IBW6"/>
<proteinExistence type="predicted"/>
<protein>
    <submittedName>
        <fullName evidence="3">ATP-binding protein</fullName>
    </submittedName>
</protein>
<name>A0A414IBW6_9FIRM</name>
<feature type="domain" description="Endonuclease GajA/Old nuclease/RecF-like AAA" evidence="1">
    <location>
        <begin position="7"/>
        <end position="149"/>
    </location>
</feature>
<dbReference type="InterPro" id="IPR041685">
    <property type="entry name" value="AAA_GajA/Old/RecF-like"/>
</dbReference>
<evidence type="ECO:0000313" key="2">
    <source>
        <dbReference type="EMBL" id="RGR44317.1"/>
    </source>
</evidence>
<gene>
    <name evidence="3" type="ORF">DW767_00775</name>
    <name evidence="2" type="ORF">DWY46_19000</name>
</gene>
<reference evidence="4 5" key="1">
    <citation type="submission" date="2018-08" db="EMBL/GenBank/DDBJ databases">
        <title>A genome reference for cultivated species of the human gut microbiota.</title>
        <authorList>
            <person name="Zou Y."/>
            <person name="Xue W."/>
            <person name="Luo G."/>
        </authorList>
    </citation>
    <scope>NUCLEOTIDE SEQUENCE [LARGE SCALE GENOMIC DNA]</scope>
    <source>
        <strain evidence="2 5">AF25-21</strain>
        <strain evidence="3 4">AM29-25AC</strain>
    </source>
</reference>
<keyword evidence="3" id="KW-0067">ATP-binding</keyword>
<dbReference type="SUPFAM" id="SSF52540">
    <property type="entry name" value="P-loop containing nucleoside triphosphate hydrolases"/>
    <property type="match status" value="1"/>
</dbReference>
<dbReference type="Proteomes" id="UP000284644">
    <property type="component" value="Unassembled WGS sequence"/>
</dbReference>
<keyword evidence="3" id="KW-0547">Nucleotide-binding</keyword>
<accession>A0A414IBW6</accession>
<evidence type="ECO:0000259" key="1">
    <source>
        <dbReference type="Pfam" id="PF13175"/>
    </source>
</evidence>
<dbReference type="PANTHER" id="PTHR43581:SF4">
    <property type="entry name" value="ATP_GTP PHOSPHATASE"/>
    <property type="match status" value="1"/>
</dbReference>
<dbReference type="Pfam" id="PF13175">
    <property type="entry name" value="AAA_15"/>
    <property type="match status" value="2"/>
</dbReference>
<evidence type="ECO:0000313" key="3">
    <source>
        <dbReference type="EMBL" id="RHE15721.1"/>
    </source>
</evidence>
<evidence type="ECO:0000313" key="4">
    <source>
        <dbReference type="Proteomes" id="UP000284644"/>
    </source>
</evidence>
<dbReference type="RefSeq" id="WP_117674292.1">
    <property type="nucleotide sequence ID" value="NZ_JAQDKV010000002.1"/>
</dbReference>
<dbReference type="InterPro" id="IPR027417">
    <property type="entry name" value="P-loop_NTPase"/>
</dbReference>
<dbReference type="EMBL" id="QRUH01000030">
    <property type="protein sequence ID" value="RGR44317.1"/>
    <property type="molecule type" value="Genomic_DNA"/>
</dbReference>
<feature type="domain" description="Endonuclease GajA/Old nuclease/RecF-like AAA" evidence="1">
    <location>
        <begin position="209"/>
        <end position="359"/>
    </location>
</feature>
<dbReference type="Gene3D" id="3.40.50.300">
    <property type="entry name" value="P-loop containing nucleotide triphosphate hydrolases"/>
    <property type="match status" value="2"/>
</dbReference>
<dbReference type="EMBL" id="QSJW01000001">
    <property type="protein sequence ID" value="RHE15721.1"/>
    <property type="molecule type" value="Genomic_DNA"/>
</dbReference>
<dbReference type="InterPro" id="IPR051396">
    <property type="entry name" value="Bact_Antivir_Def_Nuclease"/>
</dbReference>